<evidence type="ECO:0000256" key="1">
    <source>
        <dbReference type="SAM" id="SignalP"/>
    </source>
</evidence>
<dbReference type="Proteomes" id="UP000315995">
    <property type="component" value="Chromosome"/>
</dbReference>
<feature type="signal peptide" evidence="1">
    <location>
        <begin position="1"/>
        <end position="16"/>
    </location>
</feature>
<proteinExistence type="predicted"/>
<keyword evidence="1" id="KW-0732">Signal</keyword>
<dbReference type="Pfam" id="PF00188">
    <property type="entry name" value="CAP"/>
    <property type="match status" value="1"/>
</dbReference>
<dbReference type="PROSITE" id="PS51257">
    <property type="entry name" value="PROKAR_LIPOPROTEIN"/>
    <property type="match status" value="1"/>
</dbReference>
<evidence type="ECO:0000259" key="2">
    <source>
        <dbReference type="Pfam" id="PF00188"/>
    </source>
</evidence>
<dbReference type="InterPro" id="IPR035940">
    <property type="entry name" value="CAP_sf"/>
</dbReference>
<protein>
    <submittedName>
        <fullName evidence="3">CAP domain-containing protein</fullName>
    </submittedName>
</protein>
<sequence length="170" mass="19047">MKYALLILALVLTVTACQTMGQRTVTTQGDIPKTRTSGNPLADCTNTTTRRVVELANDARDDEGLNELYCDRALARVAQRHAQDMCDHNYLSHTSRDGRTMVDRVDEAGIDYMALGENVAMGQRTPERVHTGWMDSEYHRANILNDMFSRLGVGYVECGGQPYWVQVFAN</sequence>
<dbReference type="SUPFAM" id="SSF55797">
    <property type="entry name" value="PR-1-like"/>
    <property type="match status" value="1"/>
</dbReference>
<accession>A0A4Y6PNW9</accession>
<dbReference type="InterPro" id="IPR014044">
    <property type="entry name" value="CAP_dom"/>
</dbReference>
<dbReference type="AlphaFoldDB" id="A0A4Y6PNW9"/>
<feature type="chain" id="PRO_5030106151" evidence="1">
    <location>
        <begin position="17"/>
        <end position="170"/>
    </location>
</feature>
<dbReference type="PANTHER" id="PTHR31157:SF1">
    <property type="entry name" value="SCP DOMAIN-CONTAINING PROTEIN"/>
    <property type="match status" value="1"/>
</dbReference>
<evidence type="ECO:0000313" key="3">
    <source>
        <dbReference type="EMBL" id="QDG49893.1"/>
    </source>
</evidence>
<evidence type="ECO:0000313" key="4">
    <source>
        <dbReference type="Proteomes" id="UP000315995"/>
    </source>
</evidence>
<gene>
    <name evidence="3" type="ORF">FIV42_03790</name>
</gene>
<reference evidence="3 4" key="1">
    <citation type="submission" date="2019-06" db="EMBL/GenBank/DDBJ databases">
        <title>Persicimonas caeni gen. nov., sp. nov., a predatory bacterium isolated from solar saltern.</title>
        <authorList>
            <person name="Wang S."/>
        </authorList>
    </citation>
    <scope>NUCLEOTIDE SEQUENCE [LARGE SCALE GENOMIC DNA]</scope>
    <source>
        <strain evidence="3 4">YN101</strain>
    </source>
</reference>
<feature type="domain" description="SCP" evidence="2">
    <location>
        <begin position="54"/>
        <end position="168"/>
    </location>
</feature>
<dbReference type="OrthoDB" id="68195at2"/>
<dbReference type="CDD" id="cd05379">
    <property type="entry name" value="CAP_bacterial"/>
    <property type="match status" value="1"/>
</dbReference>
<dbReference type="PANTHER" id="PTHR31157">
    <property type="entry name" value="SCP DOMAIN-CONTAINING PROTEIN"/>
    <property type="match status" value="1"/>
</dbReference>
<accession>A0A5B8Y0B1</accession>
<dbReference type="Gene3D" id="3.40.33.10">
    <property type="entry name" value="CAP"/>
    <property type="match status" value="1"/>
</dbReference>
<name>A0A4Y6PNW9_PERCE</name>
<dbReference type="EMBL" id="CP041186">
    <property type="protein sequence ID" value="QDG49893.1"/>
    <property type="molecule type" value="Genomic_DNA"/>
</dbReference>
<dbReference type="RefSeq" id="WP_141196390.1">
    <property type="nucleotide sequence ID" value="NZ_CP041186.1"/>
</dbReference>
<organism evidence="3 4">
    <name type="scientific">Persicimonas caeni</name>
    <dbReference type="NCBI Taxonomy" id="2292766"/>
    <lineage>
        <taxon>Bacteria</taxon>
        <taxon>Deltaproteobacteria</taxon>
        <taxon>Bradymonadales</taxon>
        <taxon>Bradymonadaceae</taxon>
        <taxon>Persicimonas</taxon>
    </lineage>
</organism>
<keyword evidence="4" id="KW-1185">Reference proteome</keyword>